<comment type="subcellular location">
    <subcellularLocation>
        <location evidence="1 13">Cytoplasm</location>
    </subcellularLocation>
</comment>
<evidence type="ECO:0000256" key="13">
    <source>
        <dbReference type="HAMAP-Rule" id="MF_00130"/>
    </source>
</evidence>
<keyword evidence="5 13" id="KW-0255">Endonuclease</keyword>
<feature type="site" description="Transition state stabilizer" evidence="13">
    <location>
        <position position="97"/>
    </location>
</feature>
<evidence type="ECO:0000256" key="7">
    <source>
        <dbReference type="ARBA" id="ARBA00022801"/>
    </source>
</evidence>
<name>A0A380LHA5_9FIRM</name>
<dbReference type="HAMAP" id="MF_00130">
    <property type="entry name" value="RecU"/>
    <property type="match status" value="1"/>
</dbReference>
<evidence type="ECO:0000256" key="6">
    <source>
        <dbReference type="ARBA" id="ARBA00022763"/>
    </source>
</evidence>
<keyword evidence="10 13" id="KW-0234">DNA repair</keyword>
<feature type="binding site" evidence="13">
    <location>
        <position position="95"/>
    </location>
    <ligand>
        <name>Mg(2+)</name>
        <dbReference type="ChEBI" id="CHEBI:18420"/>
    </ligand>
</feature>
<dbReference type="GO" id="GO:0005737">
    <property type="term" value="C:cytoplasm"/>
    <property type="evidence" value="ECO:0007669"/>
    <property type="project" value="UniProtKB-SubCell"/>
</dbReference>
<dbReference type="InterPro" id="IPR004612">
    <property type="entry name" value="Resolv_RecU"/>
</dbReference>
<evidence type="ECO:0000256" key="11">
    <source>
        <dbReference type="ARBA" id="ARBA00023447"/>
    </source>
</evidence>
<evidence type="ECO:0000256" key="4">
    <source>
        <dbReference type="ARBA" id="ARBA00022723"/>
    </source>
</evidence>
<keyword evidence="3 13" id="KW-0540">Nuclease</keyword>
<evidence type="ECO:0000256" key="8">
    <source>
        <dbReference type="ARBA" id="ARBA00022842"/>
    </source>
</evidence>
<dbReference type="Pfam" id="PF03838">
    <property type="entry name" value="RecU"/>
    <property type="match status" value="1"/>
</dbReference>
<comment type="function">
    <text evidence="13">Endonuclease that resolves Holliday junction intermediates in genetic recombination. Cleaves mobile four-strand junctions by introducing symmetrical nicks in paired strands. Promotes annealing of linear ssDNA with homologous dsDNA. Required for DNA repair, homologous recombination and chromosome segregation.</text>
</comment>
<feature type="binding site" evidence="13">
    <location>
        <position position="80"/>
    </location>
    <ligand>
        <name>Mg(2+)</name>
        <dbReference type="ChEBI" id="CHEBI:18420"/>
    </ligand>
</feature>
<keyword evidence="6 13" id="KW-0227">DNA damage</keyword>
<keyword evidence="8 13" id="KW-0460">Magnesium</keyword>
<proteinExistence type="inferred from homology"/>
<dbReference type="EMBL" id="UHFX01000003">
    <property type="protein sequence ID" value="SUO03228.1"/>
    <property type="molecule type" value="Genomic_DNA"/>
</dbReference>
<dbReference type="GO" id="GO:0000287">
    <property type="term" value="F:magnesium ion binding"/>
    <property type="evidence" value="ECO:0007669"/>
    <property type="project" value="UniProtKB-UniRule"/>
</dbReference>
<dbReference type="NCBIfam" id="NF002581">
    <property type="entry name" value="PRK02234.1-2"/>
    <property type="match status" value="1"/>
</dbReference>
<organism evidence="14 15">
    <name type="scientific">Faecalicoccus pleomorphus</name>
    <dbReference type="NCBI Taxonomy" id="1323"/>
    <lineage>
        <taxon>Bacteria</taxon>
        <taxon>Bacillati</taxon>
        <taxon>Bacillota</taxon>
        <taxon>Erysipelotrichia</taxon>
        <taxon>Erysipelotrichales</taxon>
        <taxon>Erysipelotrichaceae</taxon>
        <taxon>Faecalicoccus</taxon>
    </lineage>
</organism>
<dbReference type="GO" id="GO:0006281">
    <property type="term" value="P:DNA repair"/>
    <property type="evidence" value="ECO:0007669"/>
    <property type="project" value="UniProtKB-UniRule"/>
</dbReference>
<dbReference type="PIRSF" id="PIRSF037785">
    <property type="entry name" value="RecU"/>
    <property type="match status" value="1"/>
</dbReference>
<comment type="similarity">
    <text evidence="11 13">Belongs to the RecU family.</text>
</comment>
<keyword evidence="4 13" id="KW-0479">Metal-binding</keyword>
<evidence type="ECO:0000256" key="5">
    <source>
        <dbReference type="ARBA" id="ARBA00022759"/>
    </source>
</evidence>
<accession>A0A380LHA5</accession>
<evidence type="ECO:0000256" key="1">
    <source>
        <dbReference type="ARBA" id="ARBA00004496"/>
    </source>
</evidence>
<keyword evidence="7 13" id="KW-0378">Hydrolase</keyword>
<dbReference type="Gene3D" id="3.40.1350.10">
    <property type="match status" value="1"/>
</dbReference>
<reference evidence="14 15" key="1">
    <citation type="submission" date="2018-06" db="EMBL/GenBank/DDBJ databases">
        <authorList>
            <consortium name="Pathogen Informatics"/>
            <person name="Doyle S."/>
        </authorList>
    </citation>
    <scope>NUCLEOTIDE SEQUENCE [LARGE SCALE GENOMIC DNA]</scope>
    <source>
        <strain evidence="14 15">NCTC11087</strain>
    </source>
</reference>
<dbReference type="SUPFAM" id="SSF52980">
    <property type="entry name" value="Restriction endonuclease-like"/>
    <property type="match status" value="1"/>
</dbReference>
<dbReference type="OrthoDB" id="9783592at2"/>
<feature type="binding site" evidence="13">
    <location>
        <position position="82"/>
    </location>
    <ligand>
        <name>Mg(2+)</name>
        <dbReference type="ChEBI" id="CHEBI:18420"/>
    </ligand>
</feature>
<protein>
    <recommendedName>
        <fullName evidence="12 13">Holliday junction resolvase RecU</fullName>
        <ecNumber evidence="13">3.1.21.10</ecNumber>
    </recommendedName>
    <alternativeName>
        <fullName evidence="13">Recombination protein U homolog</fullName>
    </alternativeName>
</protein>
<dbReference type="GO" id="GO:0008821">
    <property type="term" value="F:crossover junction DNA endonuclease activity"/>
    <property type="evidence" value="ECO:0007669"/>
    <property type="project" value="UniProtKB-EC"/>
</dbReference>
<comment type="cofactor">
    <cofactor evidence="13">
        <name>Mg(2+)</name>
        <dbReference type="ChEBI" id="CHEBI:18420"/>
    </cofactor>
    <text evidence="13">Binds 1 Mg(2+) ion per subunit.</text>
</comment>
<dbReference type="CDD" id="cd22354">
    <property type="entry name" value="RecU-like"/>
    <property type="match status" value="1"/>
</dbReference>
<feature type="binding site" evidence="13">
    <location>
        <position position="114"/>
    </location>
    <ligand>
        <name>Mg(2+)</name>
        <dbReference type="ChEBI" id="CHEBI:18420"/>
    </ligand>
</feature>
<sequence>MSIVKYPTAVVHQNFHGVKDQHTNRGMRLEADLNDTNKYYRECDKALIYKKPTPVQVVRVDYPARNKAKIVEAYYKTPSTTDYNGIYKGRYIDFEAKETKNKAQFPIGIIHSHQIMHLKKVHKHGGIGFFVIRFSLRNETFLVDAPLLIDKIEHSSKSSIPYSWFQEHGHLIQEGYIPRLDYLKIVDLLYFKEDKT</sequence>
<dbReference type="AlphaFoldDB" id="A0A380LHA5"/>
<dbReference type="GO" id="GO:0007059">
    <property type="term" value="P:chromosome segregation"/>
    <property type="evidence" value="ECO:0007669"/>
    <property type="project" value="UniProtKB-UniRule"/>
</dbReference>
<dbReference type="InterPro" id="IPR011856">
    <property type="entry name" value="tRNA_endonuc-like_dom_sf"/>
</dbReference>
<dbReference type="InterPro" id="IPR011335">
    <property type="entry name" value="Restrct_endonuc-II-like"/>
</dbReference>
<evidence type="ECO:0000256" key="2">
    <source>
        <dbReference type="ARBA" id="ARBA00022490"/>
    </source>
</evidence>
<evidence type="ECO:0000256" key="9">
    <source>
        <dbReference type="ARBA" id="ARBA00023172"/>
    </source>
</evidence>
<evidence type="ECO:0000256" key="10">
    <source>
        <dbReference type="ARBA" id="ARBA00023204"/>
    </source>
</evidence>
<dbReference type="NCBIfam" id="TIGR00648">
    <property type="entry name" value="recU"/>
    <property type="match status" value="1"/>
</dbReference>
<evidence type="ECO:0000256" key="3">
    <source>
        <dbReference type="ARBA" id="ARBA00022722"/>
    </source>
</evidence>
<keyword evidence="9 13" id="KW-0233">DNA recombination</keyword>
<gene>
    <name evidence="13 14" type="primary">recU</name>
    <name evidence="14" type="ORF">NCTC11087_00080</name>
</gene>
<dbReference type="GO" id="GO:0003676">
    <property type="term" value="F:nucleic acid binding"/>
    <property type="evidence" value="ECO:0007669"/>
    <property type="project" value="InterPro"/>
</dbReference>
<keyword evidence="15" id="KW-1185">Reference proteome</keyword>
<dbReference type="GO" id="GO:0006310">
    <property type="term" value="P:DNA recombination"/>
    <property type="evidence" value="ECO:0007669"/>
    <property type="project" value="UniProtKB-UniRule"/>
</dbReference>
<evidence type="ECO:0000313" key="14">
    <source>
        <dbReference type="EMBL" id="SUO03228.1"/>
    </source>
</evidence>
<comment type="catalytic activity">
    <reaction evidence="13">
        <text>Endonucleolytic cleavage at a junction such as a reciprocal single-stranded crossover between two homologous DNA duplexes (Holliday junction).</text>
        <dbReference type="EC" id="3.1.21.10"/>
    </reaction>
</comment>
<dbReference type="EC" id="3.1.21.10" evidence="13"/>
<dbReference type="Proteomes" id="UP000255523">
    <property type="component" value="Unassembled WGS sequence"/>
</dbReference>
<evidence type="ECO:0000313" key="15">
    <source>
        <dbReference type="Proteomes" id="UP000255523"/>
    </source>
</evidence>
<keyword evidence="2 13" id="KW-0963">Cytoplasm</keyword>
<evidence type="ECO:0000256" key="12">
    <source>
        <dbReference type="ARBA" id="ARBA00029523"/>
    </source>
</evidence>
<dbReference type="NCBIfam" id="NF002584">
    <property type="entry name" value="PRK02234.1-5"/>
    <property type="match status" value="1"/>
</dbReference>